<accession>A0ABT5DI72</accession>
<reference evidence="2 3" key="1">
    <citation type="submission" date="2022-11" db="EMBL/GenBank/DDBJ databases">
        <title>Minimal conservation of predation-associated metabolite biosynthetic gene clusters underscores biosynthetic potential of Myxococcota including descriptions for ten novel species: Archangium lansinium sp. nov., Myxococcus landrumus sp. nov., Nannocystis bai.</title>
        <authorList>
            <person name="Ahearne A."/>
            <person name="Stevens C."/>
            <person name="Dowd S."/>
        </authorList>
    </citation>
    <scope>NUCLEOTIDE SEQUENCE [LARGE SCALE GENOMIC DNA]</scope>
    <source>
        <strain evidence="2 3">NCWAL01</strain>
    </source>
</reference>
<gene>
    <name evidence="2" type="ORF">POL68_30485</name>
</gene>
<dbReference type="RefSeq" id="WP_272142967.1">
    <property type="nucleotide sequence ID" value="NZ_JAQNDM010000002.1"/>
</dbReference>
<keyword evidence="3" id="KW-1185">Reference proteome</keyword>
<dbReference type="Proteomes" id="UP001221838">
    <property type="component" value="Unassembled WGS sequence"/>
</dbReference>
<sequence length="224" mass="24022">MSKLVWSVGGVGVLLAGTLTVWLQRPVELPAEDPFTAAAVTIDSPAPEAPPAVAPSLPPRPPRAKAPPPVPPPSRAQTPVTVARRPPPLREEGTRATQLRGRIAVALRGDHPTPVARRDAVLSEFFASGKSQEPWTQEAQTALERWREAITSSVLPVQWEPTGCYSAGCLAQVKFPDAASYEEAHRRVAGLQLGEVGPHMQLPPEHLPSGEVVVSWAVLRPEPL</sequence>
<evidence type="ECO:0000313" key="3">
    <source>
        <dbReference type="Proteomes" id="UP001221838"/>
    </source>
</evidence>
<organism evidence="2 3">
    <name type="scientific">Stigmatella ashevillensis</name>
    <dbReference type="NCBI Taxonomy" id="2995309"/>
    <lineage>
        <taxon>Bacteria</taxon>
        <taxon>Pseudomonadati</taxon>
        <taxon>Myxococcota</taxon>
        <taxon>Myxococcia</taxon>
        <taxon>Myxococcales</taxon>
        <taxon>Cystobacterineae</taxon>
        <taxon>Archangiaceae</taxon>
        <taxon>Stigmatella</taxon>
    </lineage>
</organism>
<evidence type="ECO:0000313" key="2">
    <source>
        <dbReference type="EMBL" id="MDC0712828.1"/>
    </source>
</evidence>
<protein>
    <submittedName>
        <fullName evidence="2">Uncharacterized protein</fullName>
    </submittedName>
</protein>
<feature type="region of interest" description="Disordered" evidence="1">
    <location>
        <begin position="46"/>
        <end position="93"/>
    </location>
</feature>
<dbReference type="EMBL" id="JAQNDM010000002">
    <property type="protein sequence ID" value="MDC0712828.1"/>
    <property type="molecule type" value="Genomic_DNA"/>
</dbReference>
<comment type="caution">
    <text evidence="2">The sequence shown here is derived from an EMBL/GenBank/DDBJ whole genome shotgun (WGS) entry which is preliminary data.</text>
</comment>
<evidence type="ECO:0000256" key="1">
    <source>
        <dbReference type="SAM" id="MobiDB-lite"/>
    </source>
</evidence>
<feature type="compositionally biased region" description="Pro residues" evidence="1">
    <location>
        <begin position="47"/>
        <end position="74"/>
    </location>
</feature>
<name>A0ABT5DI72_9BACT</name>
<proteinExistence type="predicted"/>